<organism evidence="2 3">
    <name type="scientific">Aquimarina algicola</name>
    <dbReference type="NCBI Taxonomy" id="2589995"/>
    <lineage>
        <taxon>Bacteria</taxon>
        <taxon>Pseudomonadati</taxon>
        <taxon>Bacteroidota</taxon>
        <taxon>Flavobacteriia</taxon>
        <taxon>Flavobacteriales</taxon>
        <taxon>Flavobacteriaceae</taxon>
        <taxon>Aquimarina</taxon>
    </lineage>
</organism>
<gene>
    <name evidence="2" type="ORF">FHK87_11615</name>
</gene>
<keyword evidence="1" id="KW-0472">Membrane</keyword>
<feature type="transmembrane region" description="Helical" evidence="1">
    <location>
        <begin position="6"/>
        <end position="23"/>
    </location>
</feature>
<sequence>MKNDKYTKFILTIIAICLVILVFKDANIVPKAHASDSIITKYGLVPINEDGSITVKISNTDEIDVNIKNIDTYDRLKVDLNEISTRNELDINIDEVGGSSLSSSGPIKVKIQN</sequence>
<comment type="caution">
    <text evidence="2">The sequence shown here is derived from an EMBL/GenBank/DDBJ whole genome shotgun (WGS) entry which is preliminary data.</text>
</comment>
<keyword evidence="1" id="KW-0812">Transmembrane</keyword>
<name>A0A504JBL1_9FLAO</name>
<dbReference type="AlphaFoldDB" id="A0A504JBL1"/>
<evidence type="ECO:0000313" key="3">
    <source>
        <dbReference type="Proteomes" id="UP000315540"/>
    </source>
</evidence>
<proteinExistence type="predicted"/>
<reference evidence="2 3" key="1">
    <citation type="submission" date="2019-06" db="EMBL/GenBank/DDBJ databases">
        <authorList>
            <person name="Meng X."/>
        </authorList>
    </citation>
    <scope>NUCLEOTIDE SEQUENCE [LARGE SCALE GENOMIC DNA]</scope>
    <source>
        <strain evidence="2 3">M625</strain>
    </source>
</reference>
<accession>A0A504JBL1</accession>
<evidence type="ECO:0000256" key="1">
    <source>
        <dbReference type="SAM" id="Phobius"/>
    </source>
</evidence>
<dbReference type="RefSeq" id="WP_140592989.1">
    <property type="nucleotide sequence ID" value="NZ_VFWZ01000003.1"/>
</dbReference>
<dbReference type="EMBL" id="VFWZ01000003">
    <property type="protein sequence ID" value="TPN85922.1"/>
    <property type="molecule type" value="Genomic_DNA"/>
</dbReference>
<evidence type="ECO:0000313" key="2">
    <source>
        <dbReference type="EMBL" id="TPN85922.1"/>
    </source>
</evidence>
<dbReference type="OrthoDB" id="797788at2"/>
<keyword evidence="3" id="KW-1185">Reference proteome</keyword>
<protein>
    <submittedName>
        <fullName evidence="2">Uncharacterized protein</fullName>
    </submittedName>
</protein>
<keyword evidence="1" id="KW-1133">Transmembrane helix</keyword>
<dbReference type="Proteomes" id="UP000315540">
    <property type="component" value="Unassembled WGS sequence"/>
</dbReference>